<dbReference type="Pfam" id="PF13358">
    <property type="entry name" value="DDE_3"/>
    <property type="match status" value="1"/>
</dbReference>
<dbReference type="InterPro" id="IPR038717">
    <property type="entry name" value="Tc1-like_DDE_dom"/>
</dbReference>
<dbReference type="STRING" id="246409.I1BLZ1"/>
<evidence type="ECO:0008006" key="5">
    <source>
        <dbReference type="Google" id="ProtNLM"/>
    </source>
</evidence>
<evidence type="ECO:0000313" key="4">
    <source>
        <dbReference type="Proteomes" id="UP000009138"/>
    </source>
</evidence>
<dbReference type="AlphaFoldDB" id="I1BLZ1"/>
<evidence type="ECO:0000259" key="1">
    <source>
        <dbReference type="Pfam" id="PF01498"/>
    </source>
</evidence>
<keyword evidence="4" id="KW-1185">Reference proteome</keyword>
<accession>I1BLZ1</accession>
<dbReference type="PANTHER" id="PTHR23022:SF134">
    <property type="entry name" value="TRANSPOSABLE ELEMENT TC1 TRANSPOSASE"/>
    <property type="match status" value="1"/>
</dbReference>
<dbReference type="InterPro" id="IPR002492">
    <property type="entry name" value="Transposase_Tc1-like"/>
</dbReference>
<evidence type="ECO:0000313" key="3">
    <source>
        <dbReference type="EMBL" id="EIE77221.1"/>
    </source>
</evidence>
<reference evidence="3 4" key="1">
    <citation type="journal article" date="2009" name="PLoS Genet.">
        <title>Genomic analysis of the basal lineage fungus Rhizopus oryzae reveals a whole-genome duplication.</title>
        <authorList>
            <person name="Ma L.-J."/>
            <person name="Ibrahim A.S."/>
            <person name="Skory C."/>
            <person name="Grabherr M.G."/>
            <person name="Burger G."/>
            <person name="Butler M."/>
            <person name="Elias M."/>
            <person name="Idnurm A."/>
            <person name="Lang B.F."/>
            <person name="Sone T."/>
            <person name="Abe A."/>
            <person name="Calvo S.E."/>
            <person name="Corrochano L.M."/>
            <person name="Engels R."/>
            <person name="Fu J."/>
            <person name="Hansberg W."/>
            <person name="Kim J.-M."/>
            <person name="Kodira C.D."/>
            <person name="Koehrsen M.J."/>
            <person name="Liu B."/>
            <person name="Miranda-Saavedra D."/>
            <person name="O'Leary S."/>
            <person name="Ortiz-Castellanos L."/>
            <person name="Poulter R."/>
            <person name="Rodriguez-Romero J."/>
            <person name="Ruiz-Herrera J."/>
            <person name="Shen Y.-Q."/>
            <person name="Zeng Q."/>
            <person name="Galagan J."/>
            <person name="Birren B.W."/>
            <person name="Cuomo C.A."/>
            <person name="Wickes B.L."/>
        </authorList>
    </citation>
    <scope>NUCLEOTIDE SEQUENCE [LARGE SCALE GENOMIC DNA]</scope>
    <source>
        <strain evidence="4">RA 99-880 / ATCC MYA-4621 / FGSC 9543 / NRRL 43880</strain>
    </source>
</reference>
<gene>
    <name evidence="3" type="ORF">RO3G_01925</name>
</gene>
<organism evidence="3 4">
    <name type="scientific">Rhizopus delemar (strain RA 99-880 / ATCC MYA-4621 / FGSC 9543 / NRRL 43880)</name>
    <name type="common">Mucormycosis agent</name>
    <name type="synonym">Rhizopus arrhizus var. delemar</name>
    <dbReference type="NCBI Taxonomy" id="246409"/>
    <lineage>
        <taxon>Eukaryota</taxon>
        <taxon>Fungi</taxon>
        <taxon>Fungi incertae sedis</taxon>
        <taxon>Mucoromycota</taxon>
        <taxon>Mucoromycotina</taxon>
        <taxon>Mucoromycetes</taxon>
        <taxon>Mucorales</taxon>
        <taxon>Mucorineae</taxon>
        <taxon>Rhizopodaceae</taxon>
        <taxon>Rhizopus</taxon>
    </lineage>
</organism>
<dbReference type="Proteomes" id="UP000009138">
    <property type="component" value="Unassembled WGS sequence"/>
</dbReference>
<dbReference type="InterPro" id="IPR052338">
    <property type="entry name" value="Transposase_5"/>
</dbReference>
<dbReference type="Gene3D" id="3.30.420.10">
    <property type="entry name" value="Ribonuclease H-like superfamily/Ribonuclease H"/>
    <property type="match status" value="1"/>
</dbReference>
<dbReference type="OMA" id="WRKVNTE"/>
<dbReference type="GO" id="GO:0006313">
    <property type="term" value="P:DNA transposition"/>
    <property type="evidence" value="ECO:0007669"/>
    <property type="project" value="InterPro"/>
</dbReference>
<dbReference type="VEuPathDB" id="FungiDB:RO3G_01925"/>
<dbReference type="GO" id="GO:0003677">
    <property type="term" value="F:DNA binding"/>
    <property type="evidence" value="ECO:0007669"/>
    <property type="project" value="InterPro"/>
</dbReference>
<feature type="domain" description="Transposase Tc1-like" evidence="1">
    <location>
        <begin position="78"/>
        <end position="136"/>
    </location>
</feature>
<dbReference type="EMBL" id="CH476732">
    <property type="protein sequence ID" value="EIE77221.1"/>
    <property type="molecule type" value="Genomic_DNA"/>
</dbReference>
<proteinExistence type="predicted"/>
<name>I1BLZ1_RHIO9</name>
<dbReference type="InParanoid" id="I1BLZ1"/>
<dbReference type="RefSeq" id="XP_067512617.1">
    <property type="nucleotide sequence ID" value="XM_067656516.1"/>
</dbReference>
<dbReference type="GeneID" id="93608897"/>
<feature type="domain" description="Tc1-like transposase DDE" evidence="2">
    <location>
        <begin position="144"/>
        <end position="290"/>
    </location>
</feature>
<evidence type="ECO:0000259" key="2">
    <source>
        <dbReference type="Pfam" id="PF13358"/>
    </source>
</evidence>
<dbReference type="GO" id="GO:0015074">
    <property type="term" value="P:DNA integration"/>
    <property type="evidence" value="ECO:0007669"/>
    <property type="project" value="InterPro"/>
</dbReference>
<dbReference type="PANTHER" id="PTHR23022">
    <property type="entry name" value="TRANSPOSABLE ELEMENT-RELATED"/>
    <property type="match status" value="1"/>
</dbReference>
<protein>
    <recommendedName>
        <fullName evidence="5">Tc1-like transposase DDE domain-containing protein</fullName>
    </recommendedName>
</protein>
<dbReference type="InterPro" id="IPR036397">
    <property type="entry name" value="RNaseH_sf"/>
</dbReference>
<sequence>MVHTLSRSKQESIRSLLKKGLSYSEIMKHVPGVARSTLSKYKGLYTPERTRGHAGRKTTISSTTKNYLKRELVNGSLKTAKDVWSYLNSIGHKIGYFGTVKMLHSMGFNAQIKKKKPLLKKCHMKSRLKWAKAHKNWTEDDWRRMVFSDETKVNVWGSDGCKYFWKRPGNKLQPHHLDLTVKGGAGSVMLWGCMTWDGPGYACAIEDGTMKASDYVHILSTTLMDSLKYYGYEQEAIYFQQDNDPKHTSKLARAWFKENGFKEEHTFNWPAQSPDLNPIEHLWHHLKLRLSLYEGRAKGVHDLWSRIEKEWNSFTKEQCQAYIKSMPARCRAVIKAKGGYTRY</sequence>
<dbReference type="Pfam" id="PF01498">
    <property type="entry name" value="HTH_Tnp_Tc3_2"/>
    <property type="match status" value="1"/>
</dbReference>